<dbReference type="EMBL" id="BLLK01000057">
    <property type="protein sequence ID" value="GFH57057.1"/>
    <property type="molecule type" value="Genomic_DNA"/>
</dbReference>
<dbReference type="InterPro" id="IPR032675">
    <property type="entry name" value="LRR_dom_sf"/>
</dbReference>
<sequence>MRVQKTEEWRRFITGVRMYKGKKTLFYNGDQLWDDDRNNIVIFDRGERESWEVIIVLPGVREITYNTFRNCTNVKIVIMADTVKRIERWAFEGCKSLMFVRLSRNIEYIGVRTFAYCKSLTSIYISESCREIGWGAFYGCKKLIILSVPQHTSLGNFLIDDSDLLSELDIPDLLSELNIPNHEKVNSWIKSINKEEEFELHLECASYGPSGEVIYSILKERGLTYFHEENKIGITAFQYLKANPFFEIEEQHLINKFVLGMIGETIT</sequence>
<protein>
    <recommendedName>
        <fullName evidence="3">Leucine-rich repeat domain-containing protein</fullName>
    </recommendedName>
</protein>
<dbReference type="InterPro" id="IPR053139">
    <property type="entry name" value="Surface_bspA-like"/>
</dbReference>
<dbReference type="Proteomes" id="UP001054902">
    <property type="component" value="Unassembled WGS sequence"/>
</dbReference>
<keyword evidence="2" id="KW-1185">Reference proteome</keyword>
<dbReference type="PANTHER" id="PTHR45661">
    <property type="entry name" value="SURFACE ANTIGEN"/>
    <property type="match status" value="1"/>
</dbReference>
<dbReference type="InterPro" id="IPR026906">
    <property type="entry name" value="LRR_5"/>
</dbReference>
<name>A0AAD3D392_9STRA</name>
<evidence type="ECO:0000313" key="2">
    <source>
        <dbReference type="Proteomes" id="UP001054902"/>
    </source>
</evidence>
<dbReference type="AlphaFoldDB" id="A0AAD3D392"/>
<organism evidence="1 2">
    <name type="scientific">Chaetoceros tenuissimus</name>
    <dbReference type="NCBI Taxonomy" id="426638"/>
    <lineage>
        <taxon>Eukaryota</taxon>
        <taxon>Sar</taxon>
        <taxon>Stramenopiles</taxon>
        <taxon>Ochrophyta</taxon>
        <taxon>Bacillariophyta</taxon>
        <taxon>Coscinodiscophyceae</taxon>
        <taxon>Chaetocerotophycidae</taxon>
        <taxon>Chaetocerotales</taxon>
        <taxon>Chaetocerotaceae</taxon>
        <taxon>Chaetoceros</taxon>
    </lineage>
</organism>
<gene>
    <name evidence="1" type="ORF">CTEN210_13533</name>
</gene>
<reference evidence="1 2" key="1">
    <citation type="journal article" date="2021" name="Sci. Rep.">
        <title>The genome of the diatom Chaetoceros tenuissimus carries an ancient integrated fragment of an extant virus.</title>
        <authorList>
            <person name="Hongo Y."/>
            <person name="Kimura K."/>
            <person name="Takaki Y."/>
            <person name="Yoshida Y."/>
            <person name="Baba S."/>
            <person name="Kobayashi G."/>
            <person name="Nagasaki K."/>
            <person name="Hano T."/>
            <person name="Tomaru Y."/>
        </authorList>
    </citation>
    <scope>NUCLEOTIDE SEQUENCE [LARGE SCALE GENOMIC DNA]</scope>
    <source>
        <strain evidence="1 2">NIES-3715</strain>
    </source>
</reference>
<dbReference type="Pfam" id="PF13306">
    <property type="entry name" value="LRR_5"/>
    <property type="match status" value="1"/>
</dbReference>
<dbReference type="Gene3D" id="3.80.10.10">
    <property type="entry name" value="Ribonuclease Inhibitor"/>
    <property type="match status" value="1"/>
</dbReference>
<evidence type="ECO:0008006" key="3">
    <source>
        <dbReference type="Google" id="ProtNLM"/>
    </source>
</evidence>
<accession>A0AAD3D392</accession>
<dbReference type="PANTHER" id="PTHR45661:SF3">
    <property type="entry name" value="IG-LIKE DOMAIN-CONTAINING PROTEIN"/>
    <property type="match status" value="1"/>
</dbReference>
<dbReference type="SUPFAM" id="SSF52058">
    <property type="entry name" value="L domain-like"/>
    <property type="match status" value="1"/>
</dbReference>
<evidence type="ECO:0000313" key="1">
    <source>
        <dbReference type="EMBL" id="GFH57057.1"/>
    </source>
</evidence>
<comment type="caution">
    <text evidence="1">The sequence shown here is derived from an EMBL/GenBank/DDBJ whole genome shotgun (WGS) entry which is preliminary data.</text>
</comment>
<proteinExistence type="predicted"/>